<dbReference type="PANTHER" id="PTHR46191">
    <property type="match status" value="1"/>
</dbReference>
<dbReference type="SFLD" id="SFLDG01129">
    <property type="entry name" value="C1.5:_HAD__Beta-PGM__Phosphata"/>
    <property type="match status" value="1"/>
</dbReference>
<protein>
    <submittedName>
        <fullName evidence="1">HAD-IA family hydrolase</fullName>
    </submittedName>
</protein>
<dbReference type="RefSeq" id="WP_353865081.1">
    <property type="nucleotide sequence ID" value="NZ_CP088295.1"/>
</dbReference>
<accession>A0ABY5PJ10</accession>
<proteinExistence type="predicted"/>
<dbReference type="EMBL" id="CP088295">
    <property type="protein sequence ID" value="UUY04606.1"/>
    <property type="molecule type" value="Genomic_DNA"/>
</dbReference>
<name>A0ABY5PJ10_9ACTN</name>
<dbReference type="InterPro" id="IPR051828">
    <property type="entry name" value="HAD-like_hydrolase_domain"/>
</dbReference>
<evidence type="ECO:0000313" key="1">
    <source>
        <dbReference type="EMBL" id="UUY04606.1"/>
    </source>
</evidence>
<organism evidence="1 2">
    <name type="scientific">Svornostia abyssi</name>
    <dbReference type="NCBI Taxonomy" id="2898438"/>
    <lineage>
        <taxon>Bacteria</taxon>
        <taxon>Bacillati</taxon>
        <taxon>Actinomycetota</taxon>
        <taxon>Thermoleophilia</taxon>
        <taxon>Solirubrobacterales</taxon>
        <taxon>Baekduiaceae</taxon>
        <taxon>Svornostia</taxon>
    </lineage>
</organism>
<dbReference type="Gene3D" id="3.40.50.1000">
    <property type="entry name" value="HAD superfamily/HAD-like"/>
    <property type="match status" value="1"/>
</dbReference>
<keyword evidence="1" id="KW-0378">Hydrolase</keyword>
<dbReference type="PRINTS" id="PR00413">
    <property type="entry name" value="HADHALOGNASE"/>
</dbReference>
<dbReference type="NCBIfam" id="TIGR01549">
    <property type="entry name" value="HAD-SF-IA-v1"/>
    <property type="match status" value="1"/>
</dbReference>
<gene>
    <name evidence="1" type="ORF">LRS13_03465</name>
</gene>
<dbReference type="SUPFAM" id="SSF56784">
    <property type="entry name" value="HAD-like"/>
    <property type="match status" value="1"/>
</dbReference>
<dbReference type="InterPro" id="IPR044924">
    <property type="entry name" value="HAD-SF_hydro_IA_REG-2-like_cap"/>
</dbReference>
<evidence type="ECO:0000313" key="2">
    <source>
        <dbReference type="Proteomes" id="UP001058860"/>
    </source>
</evidence>
<dbReference type="InterPro" id="IPR036412">
    <property type="entry name" value="HAD-like_sf"/>
</dbReference>
<dbReference type="InterPro" id="IPR023214">
    <property type="entry name" value="HAD_sf"/>
</dbReference>
<sequence>MALDGLSLVTFDALGTLVVLDAPYERLRAALAAREVDVTLDQARTALRAEMTCYRAHHDEAADADALADLRVRCAGVLRDALPPTGLSDAEMLAALLEAIRFTVTPGAQRLLRELRDRSVARIVVSNWDVSLHGVLADTGLAPLLDRVITSAEARVAKPDPAIFAAALAGVDPATALHVGDSVELDVAGAFAAGMRAVLVVGDGDPPPVPPGTRVIRRLDDLAGPELPLPYPGPDR</sequence>
<dbReference type="Proteomes" id="UP001058860">
    <property type="component" value="Chromosome"/>
</dbReference>
<dbReference type="PANTHER" id="PTHR46191:SF2">
    <property type="entry name" value="HALOACID DEHALOGENASE-LIKE HYDROLASE DOMAIN-CONTAINING PROTEIN 3"/>
    <property type="match status" value="1"/>
</dbReference>
<dbReference type="SFLD" id="SFLDS00003">
    <property type="entry name" value="Haloacid_Dehalogenase"/>
    <property type="match status" value="1"/>
</dbReference>
<dbReference type="Pfam" id="PF00702">
    <property type="entry name" value="Hydrolase"/>
    <property type="match status" value="1"/>
</dbReference>
<reference evidence="2" key="1">
    <citation type="submission" date="2021-11" db="EMBL/GenBank/DDBJ databases">
        <title>Cultivation dependent microbiological survey of springs from the worlds oldest radium mine currently devoted to the extraction of radon-saturated water.</title>
        <authorList>
            <person name="Kapinusova G."/>
            <person name="Smrhova T."/>
            <person name="Strejcek M."/>
            <person name="Suman J."/>
            <person name="Jani K."/>
            <person name="Pajer P."/>
            <person name="Uhlik O."/>
        </authorList>
    </citation>
    <scope>NUCLEOTIDE SEQUENCE [LARGE SCALE GENOMIC DNA]</scope>
    <source>
        <strain evidence="2">J379</strain>
    </source>
</reference>
<keyword evidence="2" id="KW-1185">Reference proteome</keyword>
<dbReference type="GO" id="GO:0016787">
    <property type="term" value="F:hydrolase activity"/>
    <property type="evidence" value="ECO:0007669"/>
    <property type="project" value="UniProtKB-KW"/>
</dbReference>
<dbReference type="Gene3D" id="1.10.150.720">
    <property type="entry name" value="Haloacid dehalogenase-like hydrolase"/>
    <property type="match status" value="1"/>
</dbReference>
<dbReference type="InterPro" id="IPR006439">
    <property type="entry name" value="HAD-SF_hydro_IA"/>
</dbReference>